<evidence type="ECO:0000256" key="1">
    <source>
        <dbReference type="SAM" id="SignalP"/>
    </source>
</evidence>
<dbReference type="PANTHER" id="PTHR38121:SF5">
    <property type="entry name" value="GH16 DOMAIN-CONTAINING PROTEIN"/>
    <property type="match status" value="1"/>
</dbReference>
<dbReference type="PANTHER" id="PTHR38121">
    <property type="entry name" value="GH16 DOMAIN-CONTAINING PROTEIN"/>
    <property type="match status" value="1"/>
</dbReference>
<name>A0A8T9C7Y1_9HELO</name>
<dbReference type="Pfam" id="PF00722">
    <property type="entry name" value="Glyco_hydro_16"/>
    <property type="match status" value="1"/>
</dbReference>
<dbReference type="InterPro" id="IPR000757">
    <property type="entry name" value="Beta-glucanase-like"/>
</dbReference>
<dbReference type="OrthoDB" id="25131at2759"/>
<protein>
    <submittedName>
        <fullName evidence="3">Beta-glucanase</fullName>
    </submittedName>
</protein>
<feature type="signal peptide" evidence="1">
    <location>
        <begin position="1"/>
        <end position="21"/>
    </location>
</feature>
<dbReference type="Gene3D" id="2.60.120.200">
    <property type="match status" value="1"/>
</dbReference>
<sequence>MPPAVSMLLFIFGFLVVPAVADCECGYTAPIGSASMPVSNFTFTDIIESDFVHIKNISLDTDWKRQSFAVTPAAGRGPYGMNYTVNNVISNPILDVNNWTGPGILGGDPGLQFTVDGGIPTDGYVKVAQMDSSRTDLLWGSYRASMQLTLTAGTCSAFFWYFNDSQEIDMEFLSSQFIVENNTFPVNLVLQSPQSVQAGFNAVGAGNYKVVNLSFNPTIGFHEYRVDFVPGNVIFYADGSELATMNTTAVPTQPGHLILTQWSNGNDLWSFGPPTEDALIVVDYVKAYFNSSLTERQSDWATRCRDTTLPGAFCTIPDWNTPSSPSTPTLISGNSTQPFFFSDQNNMTVNQTVYHKSKGTTTASDAVQQTVMMLAALSFVIAVVL</sequence>
<dbReference type="InterPro" id="IPR013320">
    <property type="entry name" value="ConA-like_dom_sf"/>
</dbReference>
<dbReference type="GO" id="GO:0005975">
    <property type="term" value="P:carbohydrate metabolic process"/>
    <property type="evidence" value="ECO:0007669"/>
    <property type="project" value="InterPro"/>
</dbReference>
<reference evidence="3 4" key="1">
    <citation type="submission" date="2018-05" db="EMBL/GenBank/DDBJ databases">
        <title>Genome sequencing and assembly of the regulated plant pathogen Lachnellula willkommii and related sister species for the development of diagnostic species identification markers.</title>
        <authorList>
            <person name="Giroux E."/>
            <person name="Bilodeau G."/>
        </authorList>
    </citation>
    <scope>NUCLEOTIDE SEQUENCE [LARGE SCALE GENOMIC DNA]</scope>
    <source>
        <strain evidence="3 4">CBS 268.59</strain>
    </source>
</reference>
<keyword evidence="4" id="KW-1185">Reference proteome</keyword>
<accession>A0A8T9C7Y1</accession>
<keyword evidence="1" id="KW-0732">Signal</keyword>
<feature type="chain" id="PRO_5035788003" evidence="1">
    <location>
        <begin position="22"/>
        <end position="385"/>
    </location>
</feature>
<dbReference type="PROSITE" id="PS51762">
    <property type="entry name" value="GH16_2"/>
    <property type="match status" value="1"/>
</dbReference>
<dbReference type="AlphaFoldDB" id="A0A8T9C7Y1"/>
<dbReference type="Proteomes" id="UP000469558">
    <property type="component" value="Unassembled WGS sequence"/>
</dbReference>
<feature type="domain" description="GH16" evidence="2">
    <location>
        <begin position="61"/>
        <end position="293"/>
    </location>
</feature>
<evidence type="ECO:0000313" key="4">
    <source>
        <dbReference type="Proteomes" id="UP000469558"/>
    </source>
</evidence>
<dbReference type="SUPFAM" id="SSF49899">
    <property type="entry name" value="Concanavalin A-like lectins/glucanases"/>
    <property type="match status" value="1"/>
</dbReference>
<dbReference type="CDD" id="cd00413">
    <property type="entry name" value="Glyco_hydrolase_16"/>
    <property type="match status" value="1"/>
</dbReference>
<dbReference type="GO" id="GO:0004553">
    <property type="term" value="F:hydrolase activity, hydrolyzing O-glycosyl compounds"/>
    <property type="evidence" value="ECO:0007669"/>
    <property type="project" value="InterPro"/>
</dbReference>
<proteinExistence type="predicted"/>
<comment type="caution">
    <text evidence="3">The sequence shown here is derived from an EMBL/GenBank/DDBJ whole genome shotgun (WGS) entry which is preliminary data.</text>
</comment>
<organism evidence="3 4">
    <name type="scientific">Lachnellula suecica</name>
    <dbReference type="NCBI Taxonomy" id="602035"/>
    <lineage>
        <taxon>Eukaryota</taxon>
        <taxon>Fungi</taxon>
        <taxon>Dikarya</taxon>
        <taxon>Ascomycota</taxon>
        <taxon>Pezizomycotina</taxon>
        <taxon>Leotiomycetes</taxon>
        <taxon>Helotiales</taxon>
        <taxon>Lachnaceae</taxon>
        <taxon>Lachnellula</taxon>
    </lineage>
</organism>
<gene>
    <name evidence="3" type="primary">GUB</name>
    <name evidence="3" type="ORF">LSUE1_G007119</name>
</gene>
<evidence type="ECO:0000259" key="2">
    <source>
        <dbReference type="PROSITE" id="PS51762"/>
    </source>
</evidence>
<evidence type="ECO:0000313" key="3">
    <source>
        <dbReference type="EMBL" id="TVY80537.1"/>
    </source>
</evidence>
<dbReference type="EMBL" id="QGMK01000665">
    <property type="protein sequence ID" value="TVY80537.1"/>
    <property type="molecule type" value="Genomic_DNA"/>
</dbReference>